<dbReference type="PANTHER" id="PTHR10381:SF70">
    <property type="entry name" value="ATP-DEPENDENT CLP PROTEASE PROTEOLYTIC SUBUNIT"/>
    <property type="match status" value="1"/>
</dbReference>
<dbReference type="EMBL" id="SIHI01000010">
    <property type="protein sequence ID" value="TWT51834.1"/>
    <property type="molecule type" value="Genomic_DNA"/>
</dbReference>
<dbReference type="InterPro" id="IPR001907">
    <property type="entry name" value="ClpP"/>
</dbReference>
<dbReference type="InterPro" id="IPR029045">
    <property type="entry name" value="ClpP/crotonase-like_dom_sf"/>
</dbReference>
<keyword evidence="2" id="KW-0963">Cytoplasm</keyword>
<dbReference type="Gene3D" id="3.90.226.10">
    <property type="entry name" value="2-enoyl-CoA Hydratase, Chain A, domain 1"/>
    <property type="match status" value="1"/>
</dbReference>
<sequence>MFDIQLNSIPEAQAAEVLIYDRLGSGPDQISAKAFREQLESLGEVSEIRVRIHSAGGSIPEGLAIYNTLKEFGNRIPVDVFIDGVAASMASVIAMAGRTITMPASAQMMIHKPSFPQVSGGAQALRKHADDLDKWDSDLLDIYSSRSRLGREEISQMMDKETWMNGVQAFHWGFATHTTQTEVLAPVASLDNFKNVPENLKQVSGANEKDDTLTVQAETNTPEPTSEILKARAEVYGAENAVAWIGLTEAECQSKWIEAQAESVKQAQAESEELRKTVKELQAKIDEMEATAQALQLGAAEGVSTQGPPKIDGPKTLKDLVKIG</sequence>
<evidence type="ECO:0000256" key="1">
    <source>
        <dbReference type="ARBA" id="ARBA00007039"/>
    </source>
</evidence>
<dbReference type="NCBIfam" id="NF045542">
    <property type="entry name" value="Clp_rel_HeadMat"/>
    <property type="match status" value="1"/>
</dbReference>
<dbReference type="RefSeq" id="WP_146510775.1">
    <property type="nucleotide sequence ID" value="NZ_SIHI01000010.1"/>
</dbReference>
<dbReference type="GO" id="GO:0051117">
    <property type="term" value="F:ATPase binding"/>
    <property type="evidence" value="ECO:0007669"/>
    <property type="project" value="TreeGrafter"/>
</dbReference>
<comment type="similarity">
    <text evidence="1 6">Belongs to the peptidase S14 family.</text>
</comment>
<dbReference type="GO" id="GO:0009368">
    <property type="term" value="C:endopeptidase Clp complex"/>
    <property type="evidence" value="ECO:0007669"/>
    <property type="project" value="TreeGrafter"/>
</dbReference>
<dbReference type="OrthoDB" id="9806592at2"/>
<reference evidence="9 10" key="1">
    <citation type="submission" date="2019-02" db="EMBL/GenBank/DDBJ databases">
        <title>Deep-cultivation of Planctomycetes and their phenomic and genomic characterization uncovers novel biology.</title>
        <authorList>
            <person name="Wiegand S."/>
            <person name="Jogler M."/>
            <person name="Boedeker C."/>
            <person name="Pinto D."/>
            <person name="Vollmers J."/>
            <person name="Rivas-Marin E."/>
            <person name="Kohn T."/>
            <person name="Peeters S.H."/>
            <person name="Heuer A."/>
            <person name="Rast P."/>
            <person name="Oberbeckmann S."/>
            <person name="Bunk B."/>
            <person name="Jeske O."/>
            <person name="Meyerdierks A."/>
            <person name="Storesund J.E."/>
            <person name="Kallscheuer N."/>
            <person name="Luecker S."/>
            <person name="Lage O.M."/>
            <person name="Pohl T."/>
            <person name="Merkel B.J."/>
            <person name="Hornburger P."/>
            <person name="Mueller R.-W."/>
            <person name="Bruemmer F."/>
            <person name="Labrenz M."/>
            <person name="Spormann A.M."/>
            <person name="Op Den Camp H."/>
            <person name="Overmann J."/>
            <person name="Amann R."/>
            <person name="Jetten M.S.M."/>
            <person name="Mascher T."/>
            <person name="Medema M.H."/>
            <person name="Devos D.P."/>
            <person name="Kaster A.-K."/>
            <person name="Ovreas L."/>
            <person name="Rohde M."/>
            <person name="Galperin M.Y."/>
            <person name="Jogler C."/>
        </authorList>
    </citation>
    <scope>NUCLEOTIDE SEQUENCE [LARGE SCALE GENOMIC DNA]</scope>
    <source>
        <strain evidence="9 10">KOR42</strain>
    </source>
</reference>
<keyword evidence="7" id="KW-0175">Coiled coil</keyword>
<dbReference type="GO" id="GO:0004176">
    <property type="term" value="F:ATP-dependent peptidase activity"/>
    <property type="evidence" value="ECO:0007669"/>
    <property type="project" value="InterPro"/>
</dbReference>
<proteinExistence type="inferred from homology"/>
<feature type="coiled-coil region" evidence="7">
    <location>
        <begin position="257"/>
        <end position="298"/>
    </location>
</feature>
<evidence type="ECO:0000256" key="3">
    <source>
        <dbReference type="ARBA" id="ARBA00022670"/>
    </source>
</evidence>
<keyword evidence="4 9" id="KW-0378">Hydrolase</keyword>
<dbReference type="AlphaFoldDB" id="A0A5C5WM02"/>
<feature type="compositionally biased region" description="Basic and acidic residues" evidence="8">
    <location>
        <begin position="312"/>
        <end position="324"/>
    </location>
</feature>
<dbReference type="Pfam" id="PF00574">
    <property type="entry name" value="CLP_protease"/>
    <property type="match status" value="1"/>
</dbReference>
<dbReference type="Gene3D" id="1.20.58.60">
    <property type="match status" value="1"/>
</dbReference>
<accession>A0A5C5WM02</accession>
<evidence type="ECO:0000256" key="7">
    <source>
        <dbReference type="SAM" id="Coils"/>
    </source>
</evidence>
<gene>
    <name evidence="9" type="primary">clpP1_2</name>
    <name evidence="9" type="ORF">KOR42_33070</name>
</gene>
<dbReference type="GO" id="GO:0004252">
    <property type="term" value="F:serine-type endopeptidase activity"/>
    <property type="evidence" value="ECO:0007669"/>
    <property type="project" value="InterPro"/>
</dbReference>
<keyword evidence="10" id="KW-1185">Reference proteome</keyword>
<dbReference type="PRINTS" id="PR00127">
    <property type="entry name" value="CLPPROTEASEP"/>
</dbReference>
<evidence type="ECO:0000256" key="5">
    <source>
        <dbReference type="ARBA" id="ARBA00022825"/>
    </source>
</evidence>
<feature type="region of interest" description="Disordered" evidence="8">
    <location>
        <begin position="300"/>
        <end position="324"/>
    </location>
</feature>
<dbReference type="PANTHER" id="PTHR10381">
    <property type="entry name" value="ATP-DEPENDENT CLP PROTEASE PROTEOLYTIC SUBUNIT"/>
    <property type="match status" value="1"/>
</dbReference>
<evidence type="ECO:0000256" key="8">
    <source>
        <dbReference type="SAM" id="MobiDB-lite"/>
    </source>
</evidence>
<name>A0A5C5WM02_9PLAN</name>
<dbReference type="Proteomes" id="UP000317243">
    <property type="component" value="Unassembled WGS sequence"/>
</dbReference>
<dbReference type="CDD" id="cd07016">
    <property type="entry name" value="S14_ClpP_1"/>
    <property type="match status" value="1"/>
</dbReference>
<dbReference type="SUPFAM" id="SSF52096">
    <property type="entry name" value="ClpP/crotonase"/>
    <property type="match status" value="1"/>
</dbReference>
<evidence type="ECO:0000313" key="9">
    <source>
        <dbReference type="EMBL" id="TWT51834.1"/>
    </source>
</evidence>
<keyword evidence="3 9" id="KW-0645">Protease</keyword>
<dbReference type="InterPro" id="IPR023562">
    <property type="entry name" value="ClpP/TepA"/>
</dbReference>
<evidence type="ECO:0000256" key="4">
    <source>
        <dbReference type="ARBA" id="ARBA00022801"/>
    </source>
</evidence>
<keyword evidence="5" id="KW-0720">Serine protease</keyword>
<evidence type="ECO:0000313" key="10">
    <source>
        <dbReference type="Proteomes" id="UP000317243"/>
    </source>
</evidence>
<dbReference type="GO" id="GO:0006515">
    <property type="term" value="P:protein quality control for misfolded or incompletely synthesized proteins"/>
    <property type="evidence" value="ECO:0007669"/>
    <property type="project" value="TreeGrafter"/>
</dbReference>
<evidence type="ECO:0000256" key="6">
    <source>
        <dbReference type="RuleBase" id="RU003567"/>
    </source>
</evidence>
<comment type="caution">
    <text evidence="9">The sequence shown here is derived from an EMBL/GenBank/DDBJ whole genome shotgun (WGS) entry which is preliminary data.</text>
</comment>
<organism evidence="9 10">
    <name type="scientific">Thalassoglobus neptunius</name>
    <dbReference type="NCBI Taxonomy" id="1938619"/>
    <lineage>
        <taxon>Bacteria</taxon>
        <taxon>Pseudomonadati</taxon>
        <taxon>Planctomycetota</taxon>
        <taxon>Planctomycetia</taxon>
        <taxon>Planctomycetales</taxon>
        <taxon>Planctomycetaceae</taxon>
        <taxon>Thalassoglobus</taxon>
    </lineage>
</organism>
<evidence type="ECO:0000256" key="2">
    <source>
        <dbReference type="ARBA" id="ARBA00022490"/>
    </source>
</evidence>
<protein>
    <recommendedName>
        <fullName evidence="6">ATP-dependent Clp protease proteolytic subunit</fullName>
    </recommendedName>
</protein>